<protein>
    <submittedName>
        <fullName evidence="1">Uncharacterized protein</fullName>
    </submittedName>
</protein>
<accession>A0A1E7YS09</accession>
<evidence type="ECO:0000313" key="2">
    <source>
        <dbReference type="Proteomes" id="UP000175707"/>
    </source>
</evidence>
<evidence type="ECO:0000313" key="1">
    <source>
        <dbReference type="EMBL" id="OFC41590.1"/>
    </source>
</evidence>
<reference evidence="1 2" key="1">
    <citation type="submission" date="2016-06" db="EMBL/GenBank/DDBJ databases">
        <title>Gene turnover analysis identifies the evolutionary adaptation of the extremophile Acidithiobacillus caldus.</title>
        <authorList>
            <person name="Zhang X."/>
        </authorList>
    </citation>
    <scope>NUCLEOTIDE SEQUENCE [LARGE SCALE GENOMIC DNA]</scope>
    <source>
        <strain evidence="1 2">S1</strain>
    </source>
</reference>
<gene>
    <name evidence="1" type="ORF">BAE30_15915</name>
</gene>
<proteinExistence type="predicted"/>
<dbReference type="EMBL" id="LZYH01001088">
    <property type="protein sequence ID" value="OFC41590.1"/>
    <property type="molecule type" value="Genomic_DNA"/>
</dbReference>
<name>A0A1E7YS09_9PROT</name>
<organism evidence="1 2">
    <name type="scientific">Acidithiobacillus caldus</name>
    <dbReference type="NCBI Taxonomy" id="33059"/>
    <lineage>
        <taxon>Bacteria</taxon>
        <taxon>Pseudomonadati</taxon>
        <taxon>Pseudomonadota</taxon>
        <taxon>Acidithiobacillia</taxon>
        <taxon>Acidithiobacillales</taxon>
        <taxon>Acidithiobacillaceae</taxon>
        <taxon>Acidithiobacillus</taxon>
    </lineage>
</organism>
<dbReference type="Proteomes" id="UP000175707">
    <property type="component" value="Unassembled WGS sequence"/>
</dbReference>
<sequence>MPGTSSRHGDTNQLGRRNLSDYQRAEVALLLEGLFRGQARERQLATLKQNADVPNLAPRDDTGKTRTAIAQVAGVSHGTIDKVKAIQRDAIAIVTATKWSHSPCRMSMIALQGRIRAL</sequence>
<comment type="caution">
    <text evidence="1">The sequence shown here is derived from an EMBL/GenBank/DDBJ whole genome shotgun (WGS) entry which is preliminary data.</text>
</comment>
<dbReference type="AlphaFoldDB" id="A0A1E7YS09"/>